<feature type="region of interest" description="Disordered" evidence="4">
    <location>
        <begin position="1181"/>
        <end position="1208"/>
    </location>
</feature>
<feature type="compositionally biased region" description="Polar residues" evidence="4">
    <location>
        <begin position="847"/>
        <end position="857"/>
    </location>
</feature>
<dbReference type="OrthoDB" id="292964at2759"/>
<dbReference type="InterPro" id="IPR050185">
    <property type="entry name" value="Ub_carboxyl-term_hydrolase"/>
</dbReference>
<feature type="domain" description="USP" evidence="5">
    <location>
        <begin position="1"/>
        <end position="658"/>
    </location>
</feature>
<feature type="compositionally biased region" description="Polar residues" evidence="4">
    <location>
        <begin position="1181"/>
        <end position="1191"/>
    </location>
</feature>
<feature type="compositionally biased region" description="Low complexity" evidence="4">
    <location>
        <begin position="693"/>
        <end position="704"/>
    </location>
</feature>
<proteinExistence type="predicted"/>
<dbReference type="InterPro" id="IPR028889">
    <property type="entry name" value="USP"/>
</dbReference>
<evidence type="ECO:0000256" key="3">
    <source>
        <dbReference type="ARBA" id="ARBA00022801"/>
    </source>
</evidence>
<evidence type="ECO:0000259" key="5">
    <source>
        <dbReference type="PROSITE" id="PS50235"/>
    </source>
</evidence>
<evidence type="ECO:0000313" key="7">
    <source>
        <dbReference type="Proteomes" id="UP000316079"/>
    </source>
</evidence>
<dbReference type="PROSITE" id="PS00973">
    <property type="entry name" value="USP_2"/>
    <property type="match status" value="1"/>
</dbReference>
<keyword evidence="3" id="KW-0378">Hydrolase</keyword>
<dbReference type="CDD" id="cd02674">
    <property type="entry name" value="Peptidase_C19R"/>
    <property type="match status" value="1"/>
</dbReference>
<evidence type="ECO:0000256" key="4">
    <source>
        <dbReference type="SAM" id="MobiDB-lite"/>
    </source>
</evidence>
<dbReference type="FunFam" id="3.90.70.10:FF:000048">
    <property type="entry name" value="Ubiquitin carboxyl-terminal hydrolase 31"/>
    <property type="match status" value="1"/>
</dbReference>
<dbReference type="SUPFAM" id="SSF54001">
    <property type="entry name" value="Cysteine proteinases"/>
    <property type="match status" value="1"/>
</dbReference>
<dbReference type="STRING" id="623744.A0A553MP07"/>
<accession>A0A553MP07</accession>
<dbReference type="PANTHER" id="PTHR21646">
    <property type="entry name" value="UBIQUITIN CARBOXYL-TERMINAL HYDROLASE"/>
    <property type="match status" value="1"/>
</dbReference>
<evidence type="ECO:0000256" key="2">
    <source>
        <dbReference type="ARBA" id="ARBA00012759"/>
    </source>
</evidence>
<dbReference type="EC" id="3.4.19.12" evidence="2"/>
<evidence type="ECO:0000313" key="6">
    <source>
        <dbReference type="EMBL" id="TRY54914.1"/>
    </source>
</evidence>
<dbReference type="Pfam" id="PF00443">
    <property type="entry name" value="UCH"/>
    <property type="match status" value="1"/>
</dbReference>
<feature type="compositionally biased region" description="Basic and acidic residues" evidence="4">
    <location>
        <begin position="941"/>
        <end position="950"/>
    </location>
</feature>
<dbReference type="GO" id="GO:0016579">
    <property type="term" value="P:protein deubiquitination"/>
    <property type="evidence" value="ECO:0007669"/>
    <property type="project" value="InterPro"/>
</dbReference>
<dbReference type="PROSITE" id="PS50235">
    <property type="entry name" value="USP_3"/>
    <property type="match status" value="1"/>
</dbReference>
<keyword evidence="7" id="KW-1185">Reference proteome</keyword>
<feature type="compositionally biased region" description="Low complexity" evidence="4">
    <location>
        <begin position="951"/>
        <end position="968"/>
    </location>
</feature>
<dbReference type="PANTHER" id="PTHR21646:SF85">
    <property type="entry name" value="UBIQUITIN CARBOXYL-TERMINAL HYDROLASE 43"/>
    <property type="match status" value="1"/>
</dbReference>
<feature type="compositionally biased region" description="Polar residues" evidence="4">
    <location>
        <begin position="821"/>
        <end position="835"/>
    </location>
</feature>
<dbReference type="AlphaFoldDB" id="A0A553MP07"/>
<sequence>MESDRGQKSAFLSPCTSQSLAKTPPLTHTVKAQGIFLDFLFNFNGGGDRGRMDAWKYTQANQSRPVMMDLTLITVECESVDRDTTLGFLTKEGQEGGEEKSDTLSLPLTPPGVRHSFVQEHFQAQYKSSLTCPHCLKQSNTFDPFLCISLPIPLRQTRPVYVTLVFSNKGQRYLRVGLAVPLFGSLACLRRMLADEGKISPNQVILTEIYTTGFQRSFFDEDDLTSIAESDVIYAFQAPPLYLKGGCARISGQLFLSVLGVQWRAKIIHPTVFSLLSAALYLHVSICLSVSLTFCPSPDVTLFGCTIKFDISRLHGGKDCKSPLRVTPGLVAGFHHSLPSSPYSSSETEAHRLPVSGALSSEFLNQSDGMVKILLLVCNAAGAGQQAVRFGPPFLMREDRSVSWEQLQQSILSKLGHWEQLQPTTGMHKATPNFRVLFKIRVVGGSASYSYLNPQDGRPLYHPAVDSLFGNIQEEVVKDSESVRAQQQQHVQQHSCTLEECFELYTKEEQLAPDDKWMCPHCKQLQQGMVQMSLWTLPDILILHLKRFRQVQERRNKLSTLVHFPLAGLDMGRHMVKRSGWKQQAHHRPAAGRNTLDVPYDLYAVCNHHGGMHGGHYTAFCRNSVDGQWYGYDDSSVELVPEGEVCTRAAYILFYQRRDAIPCWSASCTLQGSSSSSSSDHWLIRLKPDEQLSSSSSKLSNSSSAPEPQTPHVPVIHESANEDCKDAAESTPFVRSVRGQSMSLRYNSKSKMPPAKVLPLRWSFASKDRRKPSSVASQTGNGELVEYLESGRRPRCTKEPIVTIVASPPQVKGQLREEDSQSFPICSSNLESTNPPDSPRLPEGQSRPASVLNSISPDATRAKKSSKTTRKETQANKSLQSSPSGISTGNCSSHSRDSTMKRLRSQAAAAGRIPPSQMELPKGESQSKIGILPSKSLTKLQEGRSKEVAHGKPTSSKLSLSGSTLNGKVVEVRKTSTVHRSTSKTRGRENQLCSNPPDIKRAHSSSNIQNRVDLTLKRTLSLQRNGTLVPVSNKGLEKSSYATLQRAETGAGVLLLTGSTFKEELVDLHCRSKTHQHYEHALHGKCELFSTDQINPPTAQTLIDLTPTVPSDAKYFCAIAHLLSLDSLGCFEAGEFTLAIKHIQKPPDWRKPLIRQEIDTLLKATSTNMFCDGRISSTRLETQRMPSASSADTKRENPQFSARDLQDDLMKGFDAEEEHCPSCLETER</sequence>
<feature type="compositionally biased region" description="Polar residues" evidence="4">
    <location>
        <begin position="875"/>
        <end position="893"/>
    </location>
</feature>
<organism evidence="6 7">
    <name type="scientific">Danionella cerebrum</name>
    <dbReference type="NCBI Taxonomy" id="2873325"/>
    <lineage>
        <taxon>Eukaryota</taxon>
        <taxon>Metazoa</taxon>
        <taxon>Chordata</taxon>
        <taxon>Craniata</taxon>
        <taxon>Vertebrata</taxon>
        <taxon>Euteleostomi</taxon>
        <taxon>Actinopterygii</taxon>
        <taxon>Neopterygii</taxon>
        <taxon>Teleostei</taxon>
        <taxon>Ostariophysi</taxon>
        <taxon>Cypriniformes</taxon>
        <taxon>Danionidae</taxon>
        <taxon>Danioninae</taxon>
        <taxon>Danionella</taxon>
    </lineage>
</organism>
<dbReference type="Gene3D" id="3.90.70.10">
    <property type="entry name" value="Cysteine proteinases"/>
    <property type="match status" value="2"/>
</dbReference>
<dbReference type="InterPro" id="IPR038765">
    <property type="entry name" value="Papain-like_cys_pep_sf"/>
</dbReference>
<dbReference type="GO" id="GO:0004843">
    <property type="term" value="F:cysteine-type deubiquitinase activity"/>
    <property type="evidence" value="ECO:0007669"/>
    <property type="project" value="UniProtKB-EC"/>
</dbReference>
<reference evidence="6 7" key="1">
    <citation type="journal article" date="2019" name="Sci. Data">
        <title>Hybrid genome assembly and annotation of Danionella translucida.</title>
        <authorList>
            <person name="Kadobianskyi M."/>
            <person name="Schulze L."/>
            <person name="Schuelke M."/>
            <person name="Judkewitz B."/>
        </authorList>
    </citation>
    <scope>NUCLEOTIDE SEQUENCE [LARGE SCALE GENOMIC DNA]</scope>
    <source>
        <strain evidence="6 7">Bolton</strain>
    </source>
</reference>
<dbReference type="EMBL" id="SRMA01027336">
    <property type="protein sequence ID" value="TRY54914.1"/>
    <property type="molecule type" value="Genomic_DNA"/>
</dbReference>
<comment type="caution">
    <text evidence="6">The sequence shown here is derived from an EMBL/GenBank/DDBJ whole genome shotgun (WGS) entry which is preliminary data.</text>
</comment>
<comment type="catalytic activity">
    <reaction evidence="1">
        <text>Thiol-dependent hydrolysis of ester, thioester, amide, peptide and isopeptide bonds formed by the C-terminal Gly of ubiquitin (a 76-residue protein attached to proteins as an intracellular targeting signal).</text>
        <dbReference type="EC" id="3.4.19.12"/>
    </reaction>
</comment>
<evidence type="ECO:0000256" key="1">
    <source>
        <dbReference type="ARBA" id="ARBA00000707"/>
    </source>
</evidence>
<dbReference type="InterPro" id="IPR001394">
    <property type="entry name" value="Peptidase_C19_UCH"/>
</dbReference>
<gene>
    <name evidence="6" type="ORF">DNTS_020686</name>
</gene>
<protein>
    <recommendedName>
        <fullName evidence="2">ubiquitinyl hydrolase 1</fullName>
        <ecNumber evidence="2">3.4.19.12</ecNumber>
    </recommendedName>
</protein>
<feature type="region of interest" description="Disordered" evidence="4">
    <location>
        <begin position="807"/>
        <end position="1005"/>
    </location>
</feature>
<name>A0A553MP07_9TELE</name>
<feature type="region of interest" description="Disordered" evidence="4">
    <location>
        <begin position="693"/>
        <end position="713"/>
    </location>
</feature>
<dbReference type="Proteomes" id="UP000316079">
    <property type="component" value="Unassembled WGS sequence"/>
</dbReference>
<dbReference type="InterPro" id="IPR018200">
    <property type="entry name" value="USP_CS"/>
</dbReference>